<dbReference type="PROSITE" id="PS50995">
    <property type="entry name" value="HTH_MARR_2"/>
    <property type="match status" value="1"/>
</dbReference>
<keyword evidence="3" id="KW-0804">Transcription</keyword>
<evidence type="ECO:0000259" key="4">
    <source>
        <dbReference type="PROSITE" id="PS50995"/>
    </source>
</evidence>
<dbReference type="InterPro" id="IPR036390">
    <property type="entry name" value="WH_DNA-bd_sf"/>
</dbReference>
<gene>
    <name evidence="5" type="ORF">LN736_18060</name>
</gene>
<proteinExistence type="predicted"/>
<dbReference type="Gene3D" id="1.10.10.10">
    <property type="entry name" value="Winged helix-like DNA-binding domain superfamily/Winged helix DNA-binding domain"/>
    <property type="match status" value="1"/>
</dbReference>
<dbReference type="Pfam" id="PF01047">
    <property type="entry name" value="MarR"/>
    <property type="match status" value="1"/>
</dbReference>
<dbReference type="InterPro" id="IPR036388">
    <property type="entry name" value="WH-like_DNA-bd_sf"/>
</dbReference>
<dbReference type="EMBL" id="JAJJPB010000047">
    <property type="protein sequence ID" value="MCC9296743.1"/>
    <property type="molecule type" value="Genomic_DNA"/>
</dbReference>
<sequence length="145" mass="16801">MFNLDDCMAFITSRSAKIFSETMEQRLSPYSITRPQWVAIYYIYTSNSITQRVLADKMSVKEPTVVRLIQKMEQEGLLTRFGIAGDKRVKQLHLTKKGTNLYHELLPVAEKFMNDTIEGISKENLQILKDTLSMMVYNALKKRSQ</sequence>
<dbReference type="Proteomes" id="UP001165422">
    <property type="component" value="Unassembled WGS sequence"/>
</dbReference>
<protein>
    <submittedName>
        <fullName evidence="5">MarR family transcriptional regulator</fullName>
    </submittedName>
</protein>
<evidence type="ECO:0000313" key="5">
    <source>
        <dbReference type="EMBL" id="MCC9296743.1"/>
    </source>
</evidence>
<dbReference type="SMART" id="SM00347">
    <property type="entry name" value="HTH_MARR"/>
    <property type="match status" value="1"/>
</dbReference>
<dbReference type="PRINTS" id="PR00598">
    <property type="entry name" value="HTHMARR"/>
</dbReference>
<dbReference type="PROSITE" id="PS01117">
    <property type="entry name" value="HTH_MARR_1"/>
    <property type="match status" value="1"/>
</dbReference>
<evidence type="ECO:0000256" key="2">
    <source>
        <dbReference type="ARBA" id="ARBA00023125"/>
    </source>
</evidence>
<evidence type="ECO:0000313" key="6">
    <source>
        <dbReference type="Proteomes" id="UP001165422"/>
    </source>
</evidence>
<evidence type="ECO:0000256" key="3">
    <source>
        <dbReference type="ARBA" id="ARBA00023163"/>
    </source>
</evidence>
<keyword evidence="1" id="KW-0805">Transcription regulation</keyword>
<reference evidence="5" key="1">
    <citation type="submission" date="2021-11" db="EMBL/GenBank/DDBJ databases">
        <authorList>
            <person name="Qingchun L."/>
            <person name="Dong Z."/>
            <person name="Zongwei Q."/>
            <person name="Jia Z."/>
            <person name="Duotao L."/>
        </authorList>
    </citation>
    <scope>NUCLEOTIDE SEQUENCE</scope>
    <source>
        <strain evidence="5">WLY-B-L2</strain>
    </source>
</reference>
<evidence type="ECO:0000256" key="1">
    <source>
        <dbReference type="ARBA" id="ARBA00023015"/>
    </source>
</evidence>
<dbReference type="PANTHER" id="PTHR42756:SF1">
    <property type="entry name" value="TRANSCRIPTIONAL REPRESSOR OF EMRAB OPERON"/>
    <property type="match status" value="1"/>
</dbReference>
<dbReference type="SUPFAM" id="SSF46785">
    <property type="entry name" value="Winged helix' DNA-binding domain"/>
    <property type="match status" value="1"/>
</dbReference>
<name>A0ABS8NAC7_9CLOT</name>
<comment type="caution">
    <text evidence="5">The sequence shown here is derived from an EMBL/GenBank/DDBJ whole genome shotgun (WGS) entry which is preliminary data.</text>
</comment>
<dbReference type="InterPro" id="IPR000835">
    <property type="entry name" value="HTH_MarR-typ"/>
</dbReference>
<feature type="domain" description="HTH marR-type" evidence="4">
    <location>
        <begin position="1"/>
        <end position="137"/>
    </location>
</feature>
<accession>A0ABS8NAC7</accession>
<dbReference type="RefSeq" id="WP_229982163.1">
    <property type="nucleotide sequence ID" value="NZ_JAJJPB010000047.1"/>
</dbReference>
<keyword evidence="2" id="KW-0238">DNA-binding</keyword>
<keyword evidence="6" id="KW-1185">Reference proteome</keyword>
<organism evidence="5 6">
    <name type="scientific">Clostridium aromativorans</name>
    <dbReference type="NCBI Taxonomy" id="2836848"/>
    <lineage>
        <taxon>Bacteria</taxon>
        <taxon>Bacillati</taxon>
        <taxon>Bacillota</taxon>
        <taxon>Clostridia</taxon>
        <taxon>Eubacteriales</taxon>
        <taxon>Clostridiaceae</taxon>
        <taxon>Clostridium</taxon>
    </lineage>
</organism>
<dbReference type="InterPro" id="IPR023187">
    <property type="entry name" value="Tscrpt_reg_MarR-type_CS"/>
</dbReference>
<dbReference type="PANTHER" id="PTHR42756">
    <property type="entry name" value="TRANSCRIPTIONAL REGULATOR, MARR"/>
    <property type="match status" value="1"/>
</dbReference>